<sequence>MPALPASKGKGAAAASKKKVRAPELCGCGVDTYRPSPKGKKTPAAVVHNPGCVYQRTTCGAYPHLTCCTTCQEPCRFCLGQNRWCPHCYERQCVYQYKRVVMGVEPLTGADMGPGKAEVVASLPRRGTSRRRTTVRLVDKKRSTPNLPRGASALLQGTHAAVS</sequence>
<dbReference type="EMBL" id="CALQ01001874">
    <property type="protein sequence ID" value="CCM19739.1"/>
    <property type="molecule type" value="Genomic_DNA"/>
</dbReference>
<name>A0A1E1J803_LEIGU</name>
<dbReference type="AlphaFoldDB" id="A0A1E1J803"/>
<evidence type="ECO:0000313" key="1">
    <source>
        <dbReference type="EMBL" id="CCM19739.1"/>
    </source>
</evidence>
<proteinExistence type="predicted"/>
<accession>A0A1E1J803</accession>
<reference evidence="1" key="1">
    <citation type="submission" date="2012-08" db="EMBL/GenBank/DDBJ databases">
        <title>Comparative genomics of metastatic and non-metastatic Leishmania guyanensis provides insights into polygenic factors involved in Leishmania RNA virus infection.</title>
        <authorList>
            <person name="Smith D."/>
            <person name="Hertz-Fowler C."/>
            <person name="Martin R."/>
            <person name="Dickens N."/>
            <person name="Fasel N."/>
            <person name="Falquet L."/>
            <person name="Beverley S."/>
            <person name="Zangger H."/>
            <person name="Calderon-Copete S."/>
            <person name="Mottram J."/>
            <person name="Xenarios I."/>
        </authorList>
    </citation>
    <scope>NUCLEOTIDE SEQUENCE</scope>
    <source>
        <strain evidence="1">MHOM/BR/75/M4147/SSU:IR2SAT-LUC</strain>
    </source>
</reference>
<organism evidence="1">
    <name type="scientific">Leishmania guyanensis</name>
    <dbReference type="NCBI Taxonomy" id="5670"/>
    <lineage>
        <taxon>Eukaryota</taxon>
        <taxon>Discoba</taxon>
        <taxon>Euglenozoa</taxon>
        <taxon>Kinetoplastea</taxon>
        <taxon>Metakinetoplastina</taxon>
        <taxon>Trypanosomatida</taxon>
        <taxon>Trypanosomatidae</taxon>
        <taxon>Leishmaniinae</taxon>
        <taxon>Leishmania</taxon>
        <taxon>Leishmania guyanensis species complex</taxon>
    </lineage>
</organism>
<protein>
    <submittedName>
        <fullName evidence="1">Uncharacterized protein</fullName>
    </submittedName>
</protein>
<gene>
    <name evidence="1" type="primary">LgM4147LRVhigh.35.02270.00210</name>
    <name evidence="1" type="ORF">BN36_3572200</name>
</gene>